<dbReference type="EMBL" id="JASBWS010000005">
    <property type="protein sequence ID" value="KAJ9115628.1"/>
    <property type="molecule type" value="Genomic_DNA"/>
</dbReference>
<reference evidence="1" key="1">
    <citation type="submission" date="2023-04" db="EMBL/GenBank/DDBJ databases">
        <title>Draft Genome sequencing of Naganishia species isolated from polar environments using Oxford Nanopore Technology.</title>
        <authorList>
            <person name="Leo P."/>
            <person name="Venkateswaran K."/>
        </authorList>
    </citation>
    <scope>NUCLEOTIDE SEQUENCE</scope>
    <source>
        <strain evidence="1">MNA-CCFEE 5262</strain>
    </source>
</reference>
<dbReference type="Proteomes" id="UP001230649">
    <property type="component" value="Unassembled WGS sequence"/>
</dbReference>
<accession>A0ACC2WV01</accession>
<gene>
    <name evidence="1" type="ORF">QFC20_000954</name>
</gene>
<evidence type="ECO:0000313" key="2">
    <source>
        <dbReference type="Proteomes" id="UP001230649"/>
    </source>
</evidence>
<comment type="caution">
    <text evidence="1">The sequence shown here is derived from an EMBL/GenBank/DDBJ whole genome shotgun (WGS) entry which is preliminary data.</text>
</comment>
<sequence length="942" mass="104407">MADPIDESSLLKLYGLSSLDPQQWEDPAVAEDANDDALGLALSVAQTPILGGDDGSGDGDRTTIRREMDDPLGLKRKLEMYVARGGLSFRDLQHGAENLKRVVEERGEEVRILVEREFGRFVAVKGSTDGTSALKASHGIFLITLLLSANVAAFRDMKMDILAEGSDYGTRDIRETIKVTSHKAETLFLPLLSNALKAQKLKSTLGVFERSKFLFGLPRALRVNVRAGKYEAALREYHKGLYLYNNRPNQLLPISIPMASNSLAPPSAIHARREQQKRLMSKIWKEVENVMAEMRMRLEDGLRGSSEADDGAGIGVDDPLGSGRVELGIDEVEKSIEILLELSPREDPVWLYLDSQHRYILAKMKAVYQKRVKQLELVKLDEAAKLMDGTARAWNLKKSVDTLMQGDSESNLDIAKSAGSATWSATLEVVHAVSGVLMQTVPELWKICRGYKEGKYRRKNVKITSEEVATGFLRCRKMALDIIKLYISLLGQFFTLSDISIASARKPGQSASQSSNLGQSTGHSEAAMPDFVPRNANSLITCHYASKILAEILDSAGEIDALTGPNSGQSVSSPVTSTDLGQEAKKAMRDFVESCRWRLEEAICETWSRDAKEFFRLEDWAVNPSTIGTTIYLQKIASLQKHNATVAWQVAGGSTEYGADKSAVPVVFVHKIKECFLDSLYYFLDGMVHLALSGEEPLVGDEVVQNHGVDWRDKDTRIVLTMSNILHLQTKLLPTMLTKFEALYGLKSVDDKDMLQQIIGQVDEVLFEDYLKRKRETLQQITDTGLLGPGVDPLTEVRPKDVRPYMLKDLLCLVDAPAHVTTLAPALTQRVIETLAKELARSLLRAFSQIHQMGLGAMLSATLEVEFLDRSLLPYVNQDAMDVLNEIYASISQAYASYKEGPAGSARGADNLNQELENLKQVLLDARRATGVQFICFRKQTS</sequence>
<name>A0ACC2WV01_9TREE</name>
<protein>
    <submittedName>
        <fullName evidence="1">Uncharacterized protein</fullName>
    </submittedName>
</protein>
<proteinExistence type="predicted"/>
<evidence type="ECO:0000313" key="1">
    <source>
        <dbReference type="EMBL" id="KAJ9115628.1"/>
    </source>
</evidence>
<organism evidence="1 2">
    <name type="scientific">Naganishia adeliensis</name>
    <dbReference type="NCBI Taxonomy" id="92952"/>
    <lineage>
        <taxon>Eukaryota</taxon>
        <taxon>Fungi</taxon>
        <taxon>Dikarya</taxon>
        <taxon>Basidiomycota</taxon>
        <taxon>Agaricomycotina</taxon>
        <taxon>Tremellomycetes</taxon>
        <taxon>Filobasidiales</taxon>
        <taxon>Filobasidiaceae</taxon>
        <taxon>Naganishia</taxon>
    </lineage>
</organism>
<keyword evidence="2" id="KW-1185">Reference proteome</keyword>